<accession>A0AA38IH52</accession>
<dbReference type="CDD" id="cd00190">
    <property type="entry name" value="Tryp_SPc"/>
    <property type="match status" value="1"/>
</dbReference>
<dbReference type="GO" id="GO:0004252">
    <property type="term" value="F:serine-type endopeptidase activity"/>
    <property type="evidence" value="ECO:0007669"/>
    <property type="project" value="InterPro"/>
</dbReference>
<comment type="subcellular location">
    <subcellularLocation>
        <location evidence="1">Secreted</location>
        <location evidence="1">Extracellular space</location>
    </subcellularLocation>
</comment>
<organism evidence="8 9">
    <name type="scientific">Zophobas morio</name>
    <dbReference type="NCBI Taxonomy" id="2755281"/>
    <lineage>
        <taxon>Eukaryota</taxon>
        <taxon>Metazoa</taxon>
        <taxon>Ecdysozoa</taxon>
        <taxon>Arthropoda</taxon>
        <taxon>Hexapoda</taxon>
        <taxon>Insecta</taxon>
        <taxon>Pterygota</taxon>
        <taxon>Neoptera</taxon>
        <taxon>Endopterygota</taxon>
        <taxon>Coleoptera</taxon>
        <taxon>Polyphaga</taxon>
        <taxon>Cucujiformia</taxon>
        <taxon>Tenebrionidae</taxon>
        <taxon>Zophobas</taxon>
    </lineage>
</organism>
<keyword evidence="4" id="KW-0720">Serine protease</keyword>
<evidence type="ECO:0000256" key="5">
    <source>
        <dbReference type="ARBA" id="ARBA00023157"/>
    </source>
</evidence>
<evidence type="ECO:0000256" key="2">
    <source>
        <dbReference type="ARBA" id="ARBA00022670"/>
    </source>
</evidence>
<dbReference type="InterPro" id="IPR043504">
    <property type="entry name" value="Peptidase_S1_PA_chymotrypsin"/>
</dbReference>
<dbReference type="InterPro" id="IPR051333">
    <property type="entry name" value="CLIP_Serine_Protease"/>
</dbReference>
<feature type="chain" id="PRO_5041341113" description="Peptidase S1 domain-containing protein" evidence="6">
    <location>
        <begin position="18"/>
        <end position="261"/>
    </location>
</feature>
<feature type="domain" description="Peptidase S1" evidence="7">
    <location>
        <begin position="26"/>
        <end position="258"/>
    </location>
</feature>
<evidence type="ECO:0000256" key="1">
    <source>
        <dbReference type="ARBA" id="ARBA00004239"/>
    </source>
</evidence>
<sequence>MKSLLFICACAFAFTWAYSPQRGARVIGGSTVVTGQFPFVAAIHISTSQGRYFCGGTLISNQWVVTAAQCAQDAVLFSIQLGSHTLTKDDSNRVTVASSEYFIHPDFNPDTLENDIALIELRLPVEFSNYLLAIHSLAQEPLNTSSAVIVTGWGQTSDADSALSENLQFVRVTTLSNEECRLTYGNQIYDTMVCVDGNYNEGSCNGDTGGPLINVVSMGNAQLVGVASFVSGNGCESTDPSGYTRVYPYVGWIKNVTGLAF</sequence>
<evidence type="ECO:0000256" key="6">
    <source>
        <dbReference type="SAM" id="SignalP"/>
    </source>
</evidence>
<reference evidence="8" key="1">
    <citation type="journal article" date="2023" name="G3 (Bethesda)">
        <title>Whole genome assemblies of Zophobas morio and Tenebrio molitor.</title>
        <authorList>
            <person name="Kaur S."/>
            <person name="Stinson S.A."/>
            <person name="diCenzo G.C."/>
        </authorList>
    </citation>
    <scope>NUCLEOTIDE SEQUENCE</scope>
    <source>
        <strain evidence="8">QUZm001</strain>
    </source>
</reference>
<dbReference type="InterPro" id="IPR001314">
    <property type="entry name" value="Peptidase_S1A"/>
</dbReference>
<proteinExistence type="predicted"/>
<dbReference type="InterPro" id="IPR001254">
    <property type="entry name" value="Trypsin_dom"/>
</dbReference>
<keyword evidence="6" id="KW-0732">Signal</keyword>
<keyword evidence="2" id="KW-0645">Protease</keyword>
<dbReference type="PRINTS" id="PR00722">
    <property type="entry name" value="CHYMOTRYPSIN"/>
</dbReference>
<dbReference type="InterPro" id="IPR009003">
    <property type="entry name" value="Peptidase_S1_PA"/>
</dbReference>
<comment type="caution">
    <text evidence="8">The sequence shown here is derived from an EMBL/GenBank/DDBJ whole genome shotgun (WGS) entry which is preliminary data.</text>
</comment>
<evidence type="ECO:0000259" key="7">
    <source>
        <dbReference type="PROSITE" id="PS50240"/>
    </source>
</evidence>
<dbReference type="FunFam" id="2.40.10.10:FF:000036">
    <property type="entry name" value="Trypsin beta"/>
    <property type="match status" value="1"/>
</dbReference>
<dbReference type="AlphaFoldDB" id="A0AA38IH52"/>
<dbReference type="GO" id="GO:0005576">
    <property type="term" value="C:extracellular region"/>
    <property type="evidence" value="ECO:0007669"/>
    <property type="project" value="UniProtKB-SubCell"/>
</dbReference>
<dbReference type="Proteomes" id="UP001168821">
    <property type="component" value="Unassembled WGS sequence"/>
</dbReference>
<dbReference type="FunFam" id="2.40.10.10:FF:000005">
    <property type="entry name" value="Serine protease 37"/>
    <property type="match status" value="1"/>
</dbReference>
<name>A0AA38IH52_9CUCU</name>
<keyword evidence="9" id="KW-1185">Reference proteome</keyword>
<evidence type="ECO:0000313" key="9">
    <source>
        <dbReference type="Proteomes" id="UP001168821"/>
    </source>
</evidence>
<feature type="signal peptide" evidence="6">
    <location>
        <begin position="1"/>
        <end position="17"/>
    </location>
</feature>
<dbReference type="GO" id="GO:0006508">
    <property type="term" value="P:proteolysis"/>
    <property type="evidence" value="ECO:0007669"/>
    <property type="project" value="UniProtKB-KW"/>
</dbReference>
<evidence type="ECO:0000256" key="4">
    <source>
        <dbReference type="ARBA" id="ARBA00022825"/>
    </source>
</evidence>
<gene>
    <name evidence="8" type="ORF">Zmor_015481</name>
</gene>
<dbReference type="Gene3D" id="2.40.10.10">
    <property type="entry name" value="Trypsin-like serine proteases"/>
    <property type="match status" value="2"/>
</dbReference>
<dbReference type="EMBL" id="JALNTZ010000004">
    <property type="protein sequence ID" value="KAJ3656400.1"/>
    <property type="molecule type" value="Genomic_DNA"/>
</dbReference>
<dbReference type="SMART" id="SM00020">
    <property type="entry name" value="Tryp_SPc"/>
    <property type="match status" value="1"/>
</dbReference>
<evidence type="ECO:0000256" key="3">
    <source>
        <dbReference type="ARBA" id="ARBA00022801"/>
    </source>
</evidence>
<evidence type="ECO:0000313" key="8">
    <source>
        <dbReference type="EMBL" id="KAJ3656400.1"/>
    </source>
</evidence>
<dbReference type="PROSITE" id="PS50240">
    <property type="entry name" value="TRYPSIN_DOM"/>
    <property type="match status" value="1"/>
</dbReference>
<keyword evidence="3" id="KW-0378">Hydrolase</keyword>
<protein>
    <recommendedName>
        <fullName evidence="7">Peptidase S1 domain-containing protein</fullName>
    </recommendedName>
</protein>
<dbReference type="PANTHER" id="PTHR24260:SF136">
    <property type="entry name" value="GH08193P-RELATED"/>
    <property type="match status" value="1"/>
</dbReference>
<dbReference type="SUPFAM" id="SSF50494">
    <property type="entry name" value="Trypsin-like serine proteases"/>
    <property type="match status" value="1"/>
</dbReference>
<keyword evidence="5" id="KW-1015">Disulfide bond</keyword>
<dbReference type="Pfam" id="PF00089">
    <property type="entry name" value="Trypsin"/>
    <property type="match status" value="1"/>
</dbReference>
<dbReference type="PANTHER" id="PTHR24260">
    <property type="match status" value="1"/>
</dbReference>